<evidence type="ECO:0000256" key="6">
    <source>
        <dbReference type="ARBA" id="ARBA00022848"/>
    </source>
</evidence>
<keyword evidence="12" id="KW-1133">Transmembrane helix</keyword>
<evidence type="ECO:0000256" key="7">
    <source>
        <dbReference type="ARBA" id="ARBA00023002"/>
    </source>
</evidence>
<dbReference type="PANTHER" id="PTHR24302:SF15">
    <property type="entry name" value="FATTY-ACID PEROXYGENASE"/>
    <property type="match status" value="1"/>
</dbReference>
<dbReference type="PANTHER" id="PTHR24302">
    <property type="entry name" value="CYTOCHROME P450 FAMILY 3"/>
    <property type="match status" value="1"/>
</dbReference>
<dbReference type="FunFam" id="1.10.630.10:FF:000042">
    <property type="entry name" value="Cytochrome P450"/>
    <property type="match status" value="1"/>
</dbReference>
<comment type="function">
    <text evidence="9">Cytochromes P450 are a group of heme-thiolate monooxygenases. They oxidize a variety of structurally unrelated compounds, including steroids, fatty acids, and xenobiotics.</text>
</comment>
<evidence type="ECO:0000256" key="2">
    <source>
        <dbReference type="ARBA" id="ARBA00004406"/>
    </source>
</evidence>
<dbReference type="AlphaFoldDB" id="A0A2C9JNV9"/>
<dbReference type="GO" id="GO:0008395">
    <property type="term" value="F:steroid hydroxylase activity"/>
    <property type="evidence" value="ECO:0007669"/>
    <property type="project" value="TreeGrafter"/>
</dbReference>
<dbReference type="STRING" id="6526.A0A2C9JNV9"/>
<feature type="transmembrane region" description="Helical" evidence="12">
    <location>
        <begin position="294"/>
        <end position="314"/>
    </location>
</feature>
<dbReference type="InterPro" id="IPR050705">
    <property type="entry name" value="Cytochrome_P450_3A"/>
</dbReference>
<dbReference type="PRINTS" id="PR00463">
    <property type="entry name" value="EP450I"/>
</dbReference>
<evidence type="ECO:0008006" key="15">
    <source>
        <dbReference type="Google" id="ProtNLM"/>
    </source>
</evidence>
<organism evidence="13 14">
    <name type="scientific">Biomphalaria glabrata</name>
    <name type="common">Bloodfluke planorb</name>
    <name type="synonym">Freshwater snail</name>
    <dbReference type="NCBI Taxonomy" id="6526"/>
    <lineage>
        <taxon>Eukaryota</taxon>
        <taxon>Metazoa</taxon>
        <taxon>Spiralia</taxon>
        <taxon>Lophotrochozoa</taxon>
        <taxon>Mollusca</taxon>
        <taxon>Gastropoda</taxon>
        <taxon>Heterobranchia</taxon>
        <taxon>Euthyneura</taxon>
        <taxon>Panpulmonata</taxon>
        <taxon>Hygrophila</taxon>
        <taxon>Lymnaeoidea</taxon>
        <taxon>Planorbidae</taxon>
        <taxon>Biomphalaria</taxon>
    </lineage>
</organism>
<evidence type="ECO:0000256" key="4">
    <source>
        <dbReference type="ARBA" id="ARBA00022617"/>
    </source>
</evidence>
<dbReference type="SUPFAM" id="SSF48264">
    <property type="entry name" value="Cytochrome P450"/>
    <property type="match status" value="1"/>
</dbReference>
<evidence type="ECO:0000313" key="14">
    <source>
        <dbReference type="Proteomes" id="UP000076420"/>
    </source>
</evidence>
<dbReference type="InterPro" id="IPR017972">
    <property type="entry name" value="Cyt_P450_CS"/>
</dbReference>
<evidence type="ECO:0000256" key="5">
    <source>
        <dbReference type="ARBA" id="ARBA00022723"/>
    </source>
</evidence>
<dbReference type="KEGG" id="bgt:106061620"/>
<keyword evidence="5 10" id="KW-0479">Metal-binding</keyword>
<protein>
    <recommendedName>
        <fullName evidence="15">Cytochrome P450</fullName>
    </recommendedName>
</protein>
<dbReference type="InterPro" id="IPR036396">
    <property type="entry name" value="Cyt_P450_sf"/>
</dbReference>
<evidence type="ECO:0000256" key="9">
    <source>
        <dbReference type="ARBA" id="ARBA00043906"/>
    </source>
</evidence>
<dbReference type="GO" id="GO:0005789">
    <property type="term" value="C:endoplasmic reticulum membrane"/>
    <property type="evidence" value="ECO:0007669"/>
    <property type="project" value="UniProtKB-SubCell"/>
</dbReference>
<dbReference type="EnsemblMetazoa" id="BGLB005482-RB">
    <property type="protein sequence ID" value="BGLB005482-PB"/>
    <property type="gene ID" value="BGLB005482"/>
</dbReference>
<proteinExistence type="inferred from homology"/>
<comment type="similarity">
    <text evidence="3 11">Belongs to the cytochrome P450 family.</text>
</comment>
<keyword evidence="6" id="KW-0256">Endoplasmic reticulum</keyword>
<gene>
    <name evidence="13" type="primary">106061620</name>
</gene>
<keyword evidence="11" id="KW-0503">Monooxygenase</keyword>
<reference evidence="13" key="1">
    <citation type="submission" date="2020-05" db="UniProtKB">
        <authorList>
            <consortium name="EnsemblMetazoa"/>
        </authorList>
    </citation>
    <scope>IDENTIFICATION</scope>
    <source>
        <strain evidence="13">BB02</strain>
    </source>
</reference>
<keyword evidence="7 11" id="KW-0560">Oxidoreductase</keyword>
<accession>A0A2C9JNV9</accession>
<dbReference type="GO" id="GO:0020037">
    <property type="term" value="F:heme binding"/>
    <property type="evidence" value="ECO:0007669"/>
    <property type="project" value="InterPro"/>
</dbReference>
<evidence type="ECO:0000256" key="10">
    <source>
        <dbReference type="PIRSR" id="PIRSR602401-1"/>
    </source>
</evidence>
<dbReference type="Proteomes" id="UP000076420">
    <property type="component" value="Unassembled WGS sequence"/>
</dbReference>
<sequence length="587" mass="67293">MVDFFRKKIDLTTYQGVICVTVWTVIGPGELDKFKHFCFTMIRCSVWREDAAKISVLCPRRKPKAQDIKTRNRSWIGQSLRKPTNNVCKAFDWKEESGYGNSPYRLWKKLGIQGPETVTFFGNIHEIYGSSGGIASYAKWNSQFGRKYGVYYFRQPALVLTDPDWIKEVYVKDFNNFRDRMTVDSNILLNHEIFTGLFFAEGDVWKRIRSIMSPSFSIAKVKAMNSTIDRSAMRLGDHILRLAEDGKPFEAKRLLGAYAIDVVTGAGFSIDVDSVSNVNEPFTKHGRSLFTYTWFLKVLAFIAGCFPSILAPIAKIFNIGFFRREDMDFYVKNIKIMINERKQNPDEAKKRDILQNLIDAESQSITDAGKLKLTSDELVAQGIMLFLAGYETTSSTLQFLLYELASHKDVMEKIFAEINAVIGDQEPTYELCLNLKYMDATINETLRMYPPLSVLTRQCKKPTKLFDLELPAHTAIAIPVYNLQRDPEFWRNPNNFDPDRFIEGSPTYEHYNPFTYMPFGIGPRLCIGMLLGIMEVKLALIRIFQKVEITKATPEVLSISDFTTILQPLEPIHIYCKPKTCKAKKIN</sequence>
<keyword evidence="6" id="KW-0492">Microsome</keyword>
<evidence type="ECO:0000256" key="3">
    <source>
        <dbReference type="ARBA" id="ARBA00010617"/>
    </source>
</evidence>
<feature type="binding site" description="axial binding residue" evidence="10">
    <location>
        <position position="526"/>
    </location>
    <ligand>
        <name>heme</name>
        <dbReference type="ChEBI" id="CHEBI:30413"/>
    </ligand>
    <ligandPart>
        <name>Fe</name>
        <dbReference type="ChEBI" id="CHEBI:18248"/>
    </ligandPart>
</feature>
<comment type="subcellular location">
    <subcellularLocation>
        <location evidence="2">Endoplasmic reticulum membrane</location>
        <topology evidence="2">Peripheral membrane protein</topology>
    </subcellularLocation>
    <subcellularLocation>
        <location evidence="1">Microsome membrane</location>
        <topology evidence="1">Peripheral membrane protein</topology>
    </subcellularLocation>
</comment>
<keyword evidence="8 10" id="KW-0408">Iron</keyword>
<evidence type="ECO:0000313" key="13">
    <source>
        <dbReference type="EnsemblMetazoa" id="BGLB005482-PB"/>
    </source>
</evidence>
<comment type="cofactor">
    <cofactor evidence="10">
        <name>heme</name>
        <dbReference type="ChEBI" id="CHEBI:30413"/>
    </cofactor>
</comment>
<dbReference type="VEuPathDB" id="VectorBase:BGLAX_042484"/>
<dbReference type="InterPro" id="IPR002401">
    <property type="entry name" value="Cyt_P450_E_grp-I"/>
</dbReference>
<keyword evidence="12" id="KW-0472">Membrane</keyword>
<dbReference type="Pfam" id="PF00067">
    <property type="entry name" value="p450"/>
    <property type="match status" value="1"/>
</dbReference>
<dbReference type="PROSITE" id="PS00086">
    <property type="entry name" value="CYTOCHROME_P450"/>
    <property type="match status" value="1"/>
</dbReference>
<evidence type="ECO:0000256" key="8">
    <source>
        <dbReference type="ARBA" id="ARBA00023004"/>
    </source>
</evidence>
<dbReference type="Gene3D" id="1.10.630.10">
    <property type="entry name" value="Cytochrome P450"/>
    <property type="match status" value="1"/>
</dbReference>
<dbReference type="PRINTS" id="PR00385">
    <property type="entry name" value="P450"/>
</dbReference>
<evidence type="ECO:0000256" key="1">
    <source>
        <dbReference type="ARBA" id="ARBA00004174"/>
    </source>
</evidence>
<dbReference type="GO" id="GO:0005506">
    <property type="term" value="F:iron ion binding"/>
    <property type="evidence" value="ECO:0007669"/>
    <property type="project" value="InterPro"/>
</dbReference>
<name>A0A2C9JNV9_BIOGL</name>
<dbReference type="VEuPathDB" id="VectorBase:BGLB005482"/>
<dbReference type="InterPro" id="IPR001128">
    <property type="entry name" value="Cyt_P450"/>
</dbReference>
<keyword evidence="12" id="KW-0812">Transmembrane</keyword>
<evidence type="ECO:0000256" key="12">
    <source>
        <dbReference type="SAM" id="Phobius"/>
    </source>
</evidence>
<dbReference type="CDD" id="cd11055">
    <property type="entry name" value="CYP3A-like"/>
    <property type="match status" value="1"/>
</dbReference>
<evidence type="ECO:0000256" key="11">
    <source>
        <dbReference type="RuleBase" id="RU000461"/>
    </source>
</evidence>
<dbReference type="OrthoDB" id="1470350at2759"/>
<keyword evidence="4 10" id="KW-0349">Heme</keyword>
<dbReference type="GO" id="GO:0016705">
    <property type="term" value="F:oxidoreductase activity, acting on paired donors, with incorporation or reduction of molecular oxygen"/>
    <property type="evidence" value="ECO:0007669"/>
    <property type="project" value="InterPro"/>
</dbReference>